<reference evidence="3" key="1">
    <citation type="journal article" date="2019" name="Int. J. Syst. Evol. Microbiol.">
        <title>The Global Catalogue of Microorganisms (GCM) 10K type strain sequencing project: providing services to taxonomists for standard genome sequencing and annotation.</title>
        <authorList>
            <consortium name="The Broad Institute Genomics Platform"/>
            <consortium name="The Broad Institute Genome Sequencing Center for Infectious Disease"/>
            <person name="Wu L."/>
            <person name="Ma J."/>
        </authorList>
    </citation>
    <scope>NUCLEOTIDE SEQUENCE [LARGE SCALE GENOMIC DNA]</scope>
    <source>
        <strain evidence="3">WYCCWR 12678</strain>
    </source>
</reference>
<gene>
    <name evidence="2" type="ORF">ACFO8Q_03850</name>
</gene>
<organism evidence="2 3">
    <name type="scientific">Effusibacillus consociatus</name>
    <dbReference type="NCBI Taxonomy" id="1117041"/>
    <lineage>
        <taxon>Bacteria</taxon>
        <taxon>Bacillati</taxon>
        <taxon>Bacillota</taxon>
        <taxon>Bacilli</taxon>
        <taxon>Bacillales</taxon>
        <taxon>Alicyclobacillaceae</taxon>
        <taxon>Effusibacillus</taxon>
    </lineage>
</organism>
<feature type="signal peptide" evidence="1">
    <location>
        <begin position="1"/>
        <end position="23"/>
    </location>
</feature>
<dbReference type="Proteomes" id="UP001596002">
    <property type="component" value="Unassembled WGS sequence"/>
</dbReference>
<keyword evidence="3" id="KW-1185">Reference proteome</keyword>
<accession>A0ABV9PW90</accession>
<feature type="chain" id="PRO_5046831681" evidence="1">
    <location>
        <begin position="24"/>
        <end position="173"/>
    </location>
</feature>
<dbReference type="Pfam" id="PF12389">
    <property type="entry name" value="Peptidase_M73"/>
    <property type="match status" value="1"/>
</dbReference>
<dbReference type="NCBIfam" id="TIGR04088">
    <property type="entry name" value="cognate_SipW"/>
    <property type="match status" value="1"/>
</dbReference>
<evidence type="ECO:0000256" key="1">
    <source>
        <dbReference type="SAM" id="SignalP"/>
    </source>
</evidence>
<dbReference type="InterPro" id="IPR023833">
    <property type="entry name" value="Signal_pept_SipW-depend-type"/>
</dbReference>
<comment type="caution">
    <text evidence="2">The sequence shown here is derived from an EMBL/GenBank/DDBJ whole genome shotgun (WGS) entry which is preliminary data.</text>
</comment>
<evidence type="ECO:0000313" key="2">
    <source>
        <dbReference type="EMBL" id="MFC4766516.1"/>
    </source>
</evidence>
<protein>
    <submittedName>
        <fullName evidence="2">TasA family protein</fullName>
    </submittedName>
</protein>
<dbReference type="RefSeq" id="WP_380024409.1">
    <property type="nucleotide sequence ID" value="NZ_JBHSHC010000022.1"/>
</dbReference>
<dbReference type="EMBL" id="JBHSHC010000022">
    <property type="protein sequence ID" value="MFC4766516.1"/>
    <property type="molecule type" value="Genomic_DNA"/>
</dbReference>
<sequence>MGIKEKIGLALATTALGASLVGAGTFAIFTDSATNTANTFTAGTLNIEKEGEVEFTGNVTNLAPGDSGTETFDIANRGNLQLRYDVAQAITNGAIPLTGVNAATDLAFTIQRSVDNGVTWSNVTPGDNNFVLNPGAVDKYRVNYSLPLAAGNAYQGGSASYQLTFSAEQTRNN</sequence>
<keyword evidence="1" id="KW-0732">Signal</keyword>
<proteinExistence type="predicted"/>
<name>A0ABV9PW90_9BACL</name>
<evidence type="ECO:0000313" key="3">
    <source>
        <dbReference type="Proteomes" id="UP001596002"/>
    </source>
</evidence>
<dbReference type="InterPro" id="IPR022121">
    <property type="entry name" value="Peptidase_M73_camelysin"/>
</dbReference>